<gene>
    <name evidence="1" type="ordered locus">A1E_01795</name>
</gene>
<evidence type="ECO:0000313" key="1">
    <source>
        <dbReference type="EMBL" id="ABV73304.1"/>
    </source>
</evidence>
<evidence type="ECO:0000313" key="2">
    <source>
        <dbReference type="Proteomes" id="UP000007056"/>
    </source>
</evidence>
<dbReference type="Proteomes" id="UP000007056">
    <property type="component" value="Chromosome"/>
</dbReference>
<name>A8EY71_RICCK</name>
<dbReference type="AlphaFoldDB" id="A8EY71"/>
<organism evidence="1 2">
    <name type="scientific">Rickettsia canadensis (strain McKiel)</name>
    <dbReference type="NCBI Taxonomy" id="293613"/>
    <lineage>
        <taxon>Bacteria</taxon>
        <taxon>Pseudomonadati</taxon>
        <taxon>Pseudomonadota</taxon>
        <taxon>Alphaproteobacteria</taxon>
        <taxon>Rickettsiales</taxon>
        <taxon>Rickettsiaceae</taxon>
        <taxon>Rickettsieae</taxon>
        <taxon>Rickettsia</taxon>
        <taxon>belli group</taxon>
    </lineage>
</organism>
<proteinExistence type="predicted"/>
<accession>A8EY71</accession>
<sequence>MQTTKAELEKIEISGYKKIHEKCRDQIQPKMGKLREY</sequence>
<dbReference type="KEGG" id="rcm:A1E_01795"/>
<dbReference type="HOGENOM" id="CLU_3348007_0_0_5"/>
<reference evidence="2" key="1">
    <citation type="submission" date="2007-09" db="EMBL/GenBank/DDBJ databases">
        <title>Complete genome sequence of Rickettsia canadensis.</title>
        <authorList>
            <person name="Madan A."/>
            <person name="Fahey J."/>
            <person name="Helton E."/>
            <person name="Ketteman M."/>
            <person name="Madan A."/>
            <person name="Rodrigues S."/>
            <person name="Sanchez A."/>
            <person name="Whiting M."/>
            <person name="Dasch G."/>
            <person name="Eremeeva M."/>
        </authorList>
    </citation>
    <scope>NUCLEOTIDE SEQUENCE [LARGE SCALE GENOMIC DNA]</scope>
    <source>
        <strain evidence="2">McKiel</strain>
    </source>
</reference>
<dbReference type="EMBL" id="CP000409">
    <property type="protein sequence ID" value="ABV73304.1"/>
    <property type="molecule type" value="Genomic_DNA"/>
</dbReference>
<protein>
    <submittedName>
        <fullName evidence="1">Uncharacterized protein</fullName>
    </submittedName>
</protein>